<dbReference type="Pfam" id="PF00589">
    <property type="entry name" value="Phage_integrase"/>
    <property type="match status" value="1"/>
</dbReference>
<name>A0A4R3HVA8_9GAMM</name>
<dbReference type="SUPFAM" id="SSF56349">
    <property type="entry name" value="DNA breaking-rejoining enzymes"/>
    <property type="match status" value="1"/>
</dbReference>
<dbReference type="Proteomes" id="UP000295793">
    <property type="component" value="Unassembled WGS sequence"/>
</dbReference>
<dbReference type="AlphaFoldDB" id="A0A4R3HVA8"/>
<protein>
    <submittedName>
        <fullName evidence="3">Phage integrase family protein</fullName>
    </submittedName>
</protein>
<dbReference type="GO" id="GO:0003677">
    <property type="term" value="F:DNA binding"/>
    <property type="evidence" value="ECO:0007669"/>
    <property type="project" value="InterPro"/>
</dbReference>
<dbReference type="InterPro" id="IPR013762">
    <property type="entry name" value="Integrase-like_cat_sf"/>
</dbReference>
<keyword evidence="4" id="KW-1185">Reference proteome</keyword>
<gene>
    <name evidence="3" type="ORF">BCF53_12723</name>
</gene>
<comment type="caution">
    <text evidence="3">The sequence shown here is derived from an EMBL/GenBank/DDBJ whole genome shotgun (WGS) entry which is preliminary data.</text>
</comment>
<dbReference type="EMBL" id="SLZR01000027">
    <property type="protein sequence ID" value="TCS36141.1"/>
    <property type="molecule type" value="Genomic_DNA"/>
</dbReference>
<evidence type="ECO:0000259" key="2">
    <source>
        <dbReference type="Pfam" id="PF00589"/>
    </source>
</evidence>
<dbReference type="GO" id="GO:0006310">
    <property type="term" value="P:DNA recombination"/>
    <property type="evidence" value="ECO:0007669"/>
    <property type="project" value="UniProtKB-KW"/>
</dbReference>
<sequence length="70" mass="8084">MNEVDAVKNKDDIKLSTHSMRKTRGYAMWKDGVPLEVICKVLNHCTPAVTMRYIGIEREDVHQTYDGYVL</sequence>
<evidence type="ECO:0000313" key="3">
    <source>
        <dbReference type="EMBL" id="TCS36141.1"/>
    </source>
</evidence>
<dbReference type="GO" id="GO:0015074">
    <property type="term" value="P:DNA integration"/>
    <property type="evidence" value="ECO:0007669"/>
    <property type="project" value="InterPro"/>
</dbReference>
<reference evidence="3 4" key="1">
    <citation type="submission" date="2019-03" db="EMBL/GenBank/DDBJ databases">
        <title>Genomic Encyclopedia of Archaeal and Bacterial Type Strains, Phase II (KMG-II): from individual species to whole genera.</title>
        <authorList>
            <person name="Goeker M."/>
        </authorList>
    </citation>
    <scope>NUCLEOTIDE SEQUENCE [LARGE SCALE GENOMIC DNA]</scope>
    <source>
        <strain evidence="3 4">DSM 15388</strain>
    </source>
</reference>
<dbReference type="InterPro" id="IPR002104">
    <property type="entry name" value="Integrase_catalytic"/>
</dbReference>
<accession>A0A4R3HVA8</accession>
<organism evidence="3 4">
    <name type="scientific">Reinekea marinisedimentorum</name>
    <dbReference type="NCBI Taxonomy" id="230495"/>
    <lineage>
        <taxon>Bacteria</taxon>
        <taxon>Pseudomonadati</taxon>
        <taxon>Pseudomonadota</taxon>
        <taxon>Gammaproteobacteria</taxon>
        <taxon>Oceanospirillales</taxon>
        <taxon>Saccharospirillaceae</taxon>
        <taxon>Reinekea</taxon>
    </lineage>
</organism>
<feature type="domain" description="Tyr recombinase" evidence="2">
    <location>
        <begin position="8"/>
        <end position="54"/>
    </location>
</feature>
<evidence type="ECO:0000256" key="1">
    <source>
        <dbReference type="ARBA" id="ARBA00023172"/>
    </source>
</evidence>
<dbReference type="RefSeq" id="WP_165901986.1">
    <property type="nucleotide sequence ID" value="NZ_SLZR01000027.1"/>
</dbReference>
<keyword evidence="1" id="KW-0233">DNA recombination</keyword>
<dbReference type="InterPro" id="IPR011010">
    <property type="entry name" value="DNA_brk_join_enz"/>
</dbReference>
<evidence type="ECO:0000313" key="4">
    <source>
        <dbReference type="Proteomes" id="UP000295793"/>
    </source>
</evidence>
<dbReference type="Gene3D" id="1.10.443.10">
    <property type="entry name" value="Intergrase catalytic core"/>
    <property type="match status" value="1"/>
</dbReference>
<proteinExistence type="predicted"/>